<reference evidence="1 2" key="2">
    <citation type="journal article" date="2013" name="PLoS ONE">
        <title>INDIGO - INtegrated Data Warehouse of MIcrobial GenOmes with Examples from the Red Sea Extremophiles.</title>
        <authorList>
            <person name="Alam I."/>
            <person name="Antunes A."/>
            <person name="Kamau A.A."/>
            <person name="Ba Alawi W."/>
            <person name="Kalkatawi M."/>
            <person name="Stingl U."/>
            <person name="Bajic V.B."/>
        </authorList>
    </citation>
    <scope>NUCLEOTIDE SEQUENCE [LARGE SCALE GENOMIC DNA]</scope>
    <source>
        <strain evidence="1 2">SSD-17B</strain>
    </source>
</reference>
<evidence type="ECO:0000313" key="2">
    <source>
        <dbReference type="Proteomes" id="UP000005707"/>
    </source>
</evidence>
<evidence type="ECO:0000313" key="1">
    <source>
        <dbReference type="EMBL" id="ERJ10859.1"/>
    </source>
</evidence>
<accession>F7Q2R1</accession>
<dbReference type="InParanoid" id="F7Q2R1"/>
<organism evidence="1 2">
    <name type="scientific">Haloplasma contractile SSD-17B</name>
    <dbReference type="NCBI Taxonomy" id="1033810"/>
    <lineage>
        <taxon>Bacteria</taxon>
        <taxon>Bacillati</taxon>
        <taxon>Mycoplasmatota</taxon>
        <taxon>Mollicutes</taxon>
        <taxon>Haloplasmatales</taxon>
        <taxon>Haloplasmataceae</taxon>
        <taxon>Haloplasma</taxon>
    </lineage>
</organism>
<proteinExistence type="predicted"/>
<dbReference type="Proteomes" id="UP000005707">
    <property type="component" value="Unassembled WGS sequence"/>
</dbReference>
<keyword evidence="2" id="KW-1185">Reference proteome</keyword>
<name>F7Q2R1_9MOLU</name>
<sequence length="409" mass="48581">MENSNLHRDSQSIVLLNKVSVELKYIALNIIKSNGFLFIPASCYWFPHPNINIEKVIFILDKEKKLKVTDAYIDKNKSQTDLIIQSDNNRYKIEFLFDSSDMYNLIANPIDEKINIVIIDFGDLTLHYIYKNLDSLILYNKESKTLLNNDAIIKWIDHFETNINKYKITNRIVKSKLLKGSNYELAHVDQCPVSIRSFLKESFANVRIDCVKCKYYLYNKNNYIYCMAENIFNYYEKIGNKLIIGNYQFNRKITNDLDGISLLINIYVNKLLTTVRSSLIFHEELKFFIMDLGKKLGFFSIVEKKCTYTTQQGNTRKGMIDILWISNKFEIAFEIDSGFRRRSIFKLNKSTFKYAFWIVPVSDYIRKFLRTYDLTHKIILINIPRYREKLSSRSYEYIYRDLIKNYQLK</sequence>
<protein>
    <submittedName>
        <fullName evidence="1">Uncharacterized protein</fullName>
    </submittedName>
</protein>
<dbReference type="EMBL" id="AFNU02000033">
    <property type="protein sequence ID" value="ERJ10859.1"/>
    <property type="molecule type" value="Genomic_DNA"/>
</dbReference>
<reference evidence="1 2" key="1">
    <citation type="journal article" date="2011" name="J. Bacteriol.">
        <title>Genome sequence of Haloplasma contractile, an unusual contractile bacterium from a deep-sea anoxic brine lake.</title>
        <authorList>
            <person name="Antunes A."/>
            <person name="Alam I."/>
            <person name="El Dorry H."/>
            <person name="Siam R."/>
            <person name="Robertson A."/>
            <person name="Bajic V.B."/>
            <person name="Stingl U."/>
        </authorList>
    </citation>
    <scope>NUCLEOTIDE SEQUENCE [LARGE SCALE GENOMIC DNA]</scope>
    <source>
        <strain evidence="1 2">SSD-17B</strain>
    </source>
</reference>
<comment type="caution">
    <text evidence="1">The sequence shown here is derived from an EMBL/GenBank/DDBJ whole genome shotgun (WGS) entry which is preliminary data.</text>
</comment>
<dbReference type="AlphaFoldDB" id="F7Q2R1"/>
<gene>
    <name evidence="1" type="ORF">HLPCO_003189</name>
</gene>